<protein>
    <submittedName>
        <fullName evidence="3">SPK domain-containing protein</fullName>
    </submittedName>
</protein>
<dbReference type="STRING" id="1561998.A0A1I7U807"/>
<reference evidence="3" key="1">
    <citation type="submission" date="2016-11" db="UniProtKB">
        <authorList>
            <consortium name="WormBaseParasite"/>
        </authorList>
    </citation>
    <scope>IDENTIFICATION</scope>
</reference>
<feature type="compositionally biased region" description="Basic and acidic residues" evidence="1">
    <location>
        <begin position="859"/>
        <end position="870"/>
    </location>
</feature>
<organism evidence="2 3">
    <name type="scientific">Caenorhabditis tropicalis</name>
    <dbReference type="NCBI Taxonomy" id="1561998"/>
    <lineage>
        <taxon>Eukaryota</taxon>
        <taxon>Metazoa</taxon>
        <taxon>Ecdysozoa</taxon>
        <taxon>Nematoda</taxon>
        <taxon>Chromadorea</taxon>
        <taxon>Rhabditida</taxon>
        <taxon>Rhabditina</taxon>
        <taxon>Rhabditomorpha</taxon>
        <taxon>Rhabditoidea</taxon>
        <taxon>Rhabditidae</taxon>
        <taxon>Peloderinae</taxon>
        <taxon>Caenorhabditis</taxon>
    </lineage>
</organism>
<proteinExistence type="predicted"/>
<feature type="region of interest" description="Disordered" evidence="1">
    <location>
        <begin position="714"/>
        <end position="751"/>
    </location>
</feature>
<dbReference type="PANTHER" id="PTHR36159">
    <property type="entry name" value="PROTEIN CBG23766"/>
    <property type="match status" value="1"/>
</dbReference>
<evidence type="ECO:0000256" key="1">
    <source>
        <dbReference type="SAM" id="MobiDB-lite"/>
    </source>
</evidence>
<name>A0A1I7U807_9PELO</name>
<evidence type="ECO:0000313" key="3">
    <source>
        <dbReference type="WBParaSite" id="Csp11.Scaffold629.g15784.t2"/>
    </source>
</evidence>
<dbReference type="AlphaFoldDB" id="A0A1I7U807"/>
<dbReference type="WBParaSite" id="Csp11.Scaffold629.g15784.t2">
    <property type="protein sequence ID" value="Csp11.Scaffold629.g15784.t2"/>
    <property type="gene ID" value="Csp11.Scaffold629.g15784"/>
</dbReference>
<accession>A0A1I7U807</accession>
<feature type="region of interest" description="Disordered" evidence="1">
    <location>
        <begin position="901"/>
        <end position="922"/>
    </location>
</feature>
<sequence>MHTNFIGATFFEQVKLLFNNVLVYDSYYYAHKAYIQTLLGENEETKNGYLTAAGWCDLENGEVNRILKQDKEIDICVPLLFEPFQTERLLVPHINIQLSLYRNKDDFCLEAAKSTKAKLEISDLRLHMRAIDVVSSAAIALENKLRTTPAQYPFTVSKVKMISIPEGRFELPFNTLYHDIIPRRVIIGLVSSKTDVTKNSLYFDHFNVSEIQLDAGGKMYPSQPIQCDFKNKFYATAFTRLFEELGAVSNKTTPKISYKMYRTGCTFFVFNLSPLDSSNSWELMKSGSTQLLIRFADKTPKEGINVLVLSQFDGIMNKELKKFMSREPIDHFPMNSSAPSNKFPNPAEIQRNVSISCVSHSLHQLLFAQESSENKSIEEEGRASISTLDDVTMKDLKANVSFSGVSPALQEVLSDLFKKPRGSAKLPEGSVAGSSETLQETLKDVLIKPENTSKVLEKSEVSIDNKTISIKEISTEEKGNGSAPLQEALSDLFKKPGASFKLPEEANDSVAGSSVILQKTVKDVLIKPEKTSELLEKSEVSIDKKTETIETVSMKRVTRKRVSWKDCEPSSSRKISLDDQNIEVSKKSDLSCSEKENGPVAGSSEILQETLKDVLIKPEIAAKLPKEEGRSVLVSATLQEALSVLFEEPSSNLPEEENGSVPGSSVILQDTLTDVLIKPEITSKLLEQSEVSIDKKTDSPSETIDSIKEEKRALRKRVSWKEPEPSSSRKISLDEQNIETPRKSSNSTIISPKNFSSFDSFDLSVTSLTENCAKEVESSTTPIDSERRGRKRAHSQISEEIAALCKVSKVKIKWEPMDEEEEKMNVMETRSGRRIETRKRLSYPDGIAHCKKKLSIESFGEKKKEDESMKTRSGRRVSSPFHKNGFRIETQIIENNEHPFTYKMKGRPPIPPRNGKIEPESASRSIEHDFRISGMIENTEKLNTAAMAIEGLINASEPTSSLRKYPHFYVKFTGVDNNTLELMQLKTYGEEINETLPESSTDTDASRILKGILLLFLELDLNALQDLRMEMEGSMNEARESNISIREIEKILEECVNQVIEDSEISSKEASIGLGYLLDRLNTSIRWIPGLDGFQRKLRKIIKDQKEKEEEKDVAVDNLKTALETAVAKFF</sequence>
<evidence type="ECO:0000313" key="2">
    <source>
        <dbReference type="Proteomes" id="UP000095282"/>
    </source>
</evidence>
<feature type="region of interest" description="Disordered" evidence="1">
    <location>
        <begin position="776"/>
        <end position="795"/>
    </location>
</feature>
<feature type="region of interest" description="Disordered" evidence="1">
    <location>
        <begin position="859"/>
        <end position="881"/>
    </location>
</feature>
<dbReference type="PANTHER" id="PTHR36159:SF1">
    <property type="entry name" value="RETROVIRUS-RELATED POL POLYPROTEIN FROM TRANSPOSON 412-LIKE PROTEIN"/>
    <property type="match status" value="1"/>
</dbReference>
<feature type="compositionally biased region" description="Polar residues" evidence="1">
    <location>
        <begin position="725"/>
        <end position="751"/>
    </location>
</feature>
<dbReference type="Proteomes" id="UP000095282">
    <property type="component" value="Unplaced"/>
</dbReference>
<keyword evidence="2" id="KW-1185">Reference proteome</keyword>